<dbReference type="EMBL" id="CP050124">
    <property type="protein sequence ID" value="QIP41681.1"/>
    <property type="molecule type" value="Genomic_DNA"/>
</dbReference>
<name>A0A1F2Q0A7_RHOER</name>
<accession>A0A1F2Q0A7</accession>
<gene>
    <name evidence="1" type="ORF">G9444_4437</name>
</gene>
<proteinExistence type="predicted"/>
<organism evidence="1 2">
    <name type="scientific">Rhodococcus erythropolis</name>
    <name type="common">Arthrobacter picolinophilus</name>
    <dbReference type="NCBI Taxonomy" id="1833"/>
    <lineage>
        <taxon>Bacteria</taxon>
        <taxon>Bacillati</taxon>
        <taxon>Actinomycetota</taxon>
        <taxon>Actinomycetes</taxon>
        <taxon>Mycobacteriales</taxon>
        <taxon>Nocardiaceae</taxon>
        <taxon>Rhodococcus</taxon>
        <taxon>Rhodococcus erythropolis group</taxon>
    </lineage>
</organism>
<protein>
    <submittedName>
        <fullName evidence="1">Uncharacterized protein</fullName>
    </submittedName>
</protein>
<dbReference type="AlphaFoldDB" id="A0A1F2Q0A7"/>
<reference evidence="1 2" key="1">
    <citation type="submission" date="2020-03" db="EMBL/GenBank/DDBJ databases">
        <title>Screen low temperature-resistant strains for efficient degradation of petroleum hydrocarbons under the low temperature.</title>
        <authorList>
            <person name="Wang Y."/>
            <person name="Chen J."/>
        </authorList>
    </citation>
    <scope>NUCLEOTIDE SEQUENCE [LARGE SCALE GENOMIC DNA]</scope>
    <source>
        <strain evidence="1 2">KB1</strain>
    </source>
</reference>
<evidence type="ECO:0000313" key="1">
    <source>
        <dbReference type="EMBL" id="QIP41681.1"/>
    </source>
</evidence>
<sequence>MMSLKDQLDNCEYLLADAEMAGDWNAVRRFREYRLRLVRQLCRQRAAGLCA</sequence>
<evidence type="ECO:0000313" key="2">
    <source>
        <dbReference type="Proteomes" id="UP000502345"/>
    </source>
</evidence>
<dbReference type="RefSeq" id="WP_003945212.1">
    <property type="nucleotide sequence ID" value="NZ_JADOEI010000001.1"/>
</dbReference>
<dbReference type="Proteomes" id="UP000502345">
    <property type="component" value="Chromosome"/>
</dbReference>